<proteinExistence type="predicted"/>
<dbReference type="EMBL" id="LSMT01000006">
    <property type="protein sequence ID" value="PFX34159.1"/>
    <property type="molecule type" value="Genomic_DNA"/>
</dbReference>
<dbReference type="Proteomes" id="UP000225706">
    <property type="component" value="Unassembled WGS sequence"/>
</dbReference>
<feature type="compositionally biased region" description="Basic and acidic residues" evidence="1">
    <location>
        <begin position="325"/>
        <end position="367"/>
    </location>
</feature>
<dbReference type="AlphaFoldDB" id="A0A2B4SYA6"/>
<evidence type="ECO:0000313" key="3">
    <source>
        <dbReference type="Proteomes" id="UP000225706"/>
    </source>
</evidence>
<evidence type="ECO:0000313" key="2">
    <source>
        <dbReference type="EMBL" id="PFX34159.1"/>
    </source>
</evidence>
<name>A0A2B4SYA6_STYPI</name>
<accession>A0A2B4SYA6</accession>
<reference evidence="3" key="1">
    <citation type="journal article" date="2017" name="bioRxiv">
        <title>Comparative analysis of the genomes of Stylophora pistillata and Acropora digitifera provides evidence for extensive differences between species of corals.</title>
        <authorList>
            <person name="Voolstra C.R."/>
            <person name="Li Y."/>
            <person name="Liew Y.J."/>
            <person name="Baumgarten S."/>
            <person name="Zoccola D."/>
            <person name="Flot J.-F."/>
            <person name="Tambutte S."/>
            <person name="Allemand D."/>
            <person name="Aranda M."/>
        </authorList>
    </citation>
    <scope>NUCLEOTIDE SEQUENCE [LARGE SCALE GENOMIC DNA]</scope>
</reference>
<comment type="caution">
    <text evidence="2">The sequence shown here is derived from an EMBL/GenBank/DDBJ whole genome shotgun (WGS) entry which is preliminary data.</text>
</comment>
<feature type="region of interest" description="Disordered" evidence="1">
    <location>
        <begin position="312"/>
        <end position="397"/>
    </location>
</feature>
<feature type="compositionally biased region" description="Low complexity" evidence="1">
    <location>
        <begin position="368"/>
        <end position="377"/>
    </location>
</feature>
<organism evidence="2 3">
    <name type="scientific">Stylophora pistillata</name>
    <name type="common">Smooth cauliflower coral</name>
    <dbReference type="NCBI Taxonomy" id="50429"/>
    <lineage>
        <taxon>Eukaryota</taxon>
        <taxon>Metazoa</taxon>
        <taxon>Cnidaria</taxon>
        <taxon>Anthozoa</taxon>
        <taxon>Hexacorallia</taxon>
        <taxon>Scleractinia</taxon>
        <taxon>Astrocoeniina</taxon>
        <taxon>Pocilloporidae</taxon>
        <taxon>Stylophora</taxon>
    </lineage>
</organism>
<gene>
    <name evidence="2" type="ORF">AWC38_SpisGene1040</name>
</gene>
<keyword evidence="3" id="KW-1185">Reference proteome</keyword>
<sequence>MDLRVVHGTRDSIVGSMFAPRVENREEPQFADFRSREADNMRRPDVRHKPFMQPVYRTSKDIDSRQRITPSERLNGVIRPEFTSLADVYEGALRNVLGIQLHLALDDQQSFAQDAINDLLFNREKSLPGHHRGMRHDQNSCIKRGSENHQHSLPSDGNKDIKKIGSFQGRTSLRDPLRVSAGGSAFHVPPKKPRLDEDIPYSERGFPMEHYALAPRMTFPPDYPPNSFHSAKGAPGMYNRRVNAPEAVSHAYGTNGIHIPSPRDRYSLWSFGHHRDLSALFPVRCSSVESDRRLHRGSFEDEQRRTMDFDRVNGFMHQKTAVQVKNEKDSRDEITKRDQKPILTEKRSPLTSDKETGLERDLERDKLSPNSSSSPKSKQVHSLLIPRRSSPTHGAVDFRIKTRYRSALRKLETRREGRKGNGDDDKEEFLFKLGLERIDA</sequence>
<evidence type="ECO:0000256" key="1">
    <source>
        <dbReference type="SAM" id="MobiDB-lite"/>
    </source>
</evidence>
<dbReference type="OrthoDB" id="5955703at2759"/>
<protein>
    <submittedName>
        <fullName evidence="2">Uncharacterized protein</fullName>
    </submittedName>
</protein>